<feature type="transmembrane region" description="Helical" evidence="8">
    <location>
        <begin position="368"/>
        <end position="391"/>
    </location>
</feature>
<dbReference type="PANTHER" id="PTHR31752">
    <property type="entry name" value="AUXIN EFFLUX CARRIER COMPONENT 1B-RELATED"/>
    <property type="match status" value="1"/>
</dbReference>
<evidence type="ECO:0000256" key="2">
    <source>
        <dbReference type="ARBA" id="ARBA00009177"/>
    </source>
</evidence>
<keyword evidence="6 8" id="KW-0472">Membrane</keyword>
<gene>
    <name evidence="9" type="ORF">GQ55_2G313500</name>
</gene>
<evidence type="ECO:0000256" key="5">
    <source>
        <dbReference type="ARBA" id="ARBA00022989"/>
    </source>
</evidence>
<keyword evidence="7" id="KW-0927">Auxin signaling pathway</keyword>
<comment type="similarity">
    <text evidence="2">Belongs to the auxin efflux carrier (TC 2.A.69.1) family.</text>
</comment>
<dbReference type="GO" id="GO:0009926">
    <property type="term" value="P:auxin polar transport"/>
    <property type="evidence" value="ECO:0007669"/>
    <property type="project" value="TreeGrafter"/>
</dbReference>
<dbReference type="Proteomes" id="UP000244336">
    <property type="component" value="Chromosome 2"/>
</dbReference>
<dbReference type="EMBL" id="CM009750">
    <property type="protein sequence ID" value="PUZ71441.1"/>
    <property type="molecule type" value="Genomic_DNA"/>
</dbReference>
<organism evidence="9 10">
    <name type="scientific">Panicum hallii var. hallii</name>
    <dbReference type="NCBI Taxonomy" id="1504633"/>
    <lineage>
        <taxon>Eukaryota</taxon>
        <taxon>Viridiplantae</taxon>
        <taxon>Streptophyta</taxon>
        <taxon>Embryophyta</taxon>
        <taxon>Tracheophyta</taxon>
        <taxon>Spermatophyta</taxon>
        <taxon>Magnoliopsida</taxon>
        <taxon>Liliopsida</taxon>
        <taxon>Poales</taxon>
        <taxon>Poaceae</taxon>
        <taxon>PACMAD clade</taxon>
        <taxon>Panicoideae</taxon>
        <taxon>Panicodae</taxon>
        <taxon>Paniceae</taxon>
        <taxon>Panicinae</taxon>
        <taxon>Panicum</taxon>
        <taxon>Panicum sect. Panicum</taxon>
    </lineage>
</organism>
<protein>
    <recommendedName>
        <fullName evidence="11">Auxin efflux carrier component</fullName>
    </recommendedName>
</protein>
<feature type="transmembrane region" description="Helical" evidence="8">
    <location>
        <begin position="7"/>
        <end position="28"/>
    </location>
</feature>
<dbReference type="InterPro" id="IPR004776">
    <property type="entry name" value="Mem_transp_PIN-like"/>
</dbReference>
<keyword evidence="4 8" id="KW-0812">Transmembrane</keyword>
<dbReference type="OrthoDB" id="2133778at2759"/>
<keyword evidence="10" id="KW-1185">Reference proteome</keyword>
<evidence type="ECO:0008006" key="11">
    <source>
        <dbReference type="Google" id="ProtNLM"/>
    </source>
</evidence>
<dbReference type="Gramene" id="PUZ71441">
    <property type="protein sequence ID" value="PUZ71441"/>
    <property type="gene ID" value="GQ55_2G313500"/>
</dbReference>
<dbReference type="InterPro" id="IPR051107">
    <property type="entry name" value="Auxin_Efflux_Carrier"/>
</dbReference>
<feature type="transmembrane region" description="Helical" evidence="8">
    <location>
        <begin position="247"/>
        <end position="265"/>
    </location>
</feature>
<evidence type="ECO:0000256" key="6">
    <source>
        <dbReference type="ARBA" id="ARBA00023136"/>
    </source>
</evidence>
<sequence>MIGWGDVYKVAAAMAPLYFALALGYGSVRWWKVFTRDQCGAINRLVIYFAFPFFGFDLTARAGSFAASYRVLAADVACKALVVLALAGWATACRWASKKGGGGGGGGSSRSYYSWCITGFSLAALNNALLMGIPLLDAMYGAWAHDIAVQMSMMQIVVWFPLMLVVFEVRQAWLETPLPAVVAPTDRDDGVALDEEADGHAAAADPLGSDGDESGDGRKTAMEAGWWPFWAPLVRNVALKLAYNPNVYASLLGVAWSSIANRWHLELPSIVEGSVTIMSKTGIGLGMFSMGLFIALQDKFIICGPGLTALSLGLRFVAGPAAAAAAAAALGLRGDLLRFAIVQAALPHSVATFNFAREYDLHADVLSTAIIVGTLASLPVLIAYYLVLGLIR</sequence>
<dbReference type="GO" id="GO:0005886">
    <property type="term" value="C:plasma membrane"/>
    <property type="evidence" value="ECO:0007669"/>
    <property type="project" value="TreeGrafter"/>
</dbReference>
<evidence type="ECO:0000313" key="9">
    <source>
        <dbReference type="EMBL" id="PUZ71441.1"/>
    </source>
</evidence>
<feature type="transmembrane region" description="Helical" evidence="8">
    <location>
        <begin position="112"/>
        <end position="136"/>
    </location>
</feature>
<reference evidence="9 10" key="1">
    <citation type="submission" date="2018-04" db="EMBL/GenBank/DDBJ databases">
        <title>WGS assembly of Panicum hallii var. hallii HAL2.</title>
        <authorList>
            <person name="Lovell J."/>
            <person name="Jenkins J."/>
            <person name="Lowry D."/>
            <person name="Mamidi S."/>
            <person name="Sreedasyam A."/>
            <person name="Weng X."/>
            <person name="Barry K."/>
            <person name="Bonette J."/>
            <person name="Campitelli B."/>
            <person name="Daum C."/>
            <person name="Gordon S."/>
            <person name="Gould B."/>
            <person name="Lipzen A."/>
            <person name="MacQueen A."/>
            <person name="Palacio-Mejia J."/>
            <person name="Plott C."/>
            <person name="Shakirov E."/>
            <person name="Shu S."/>
            <person name="Yoshinaga Y."/>
            <person name="Zane M."/>
            <person name="Rokhsar D."/>
            <person name="Grimwood J."/>
            <person name="Schmutz J."/>
            <person name="Juenger T."/>
        </authorList>
    </citation>
    <scope>NUCLEOTIDE SEQUENCE [LARGE SCALE GENOMIC DNA]</scope>
    <source>
        <strain evidence="10">cv. HAL2</strain>
    </source>
</reference>
<feature type="transmembrane region" description="Helical" evidence="8">
    <location>
        <begin position="277"/>
        <end position="296"/>
    </location>
</feature>
<evidence type="ECO:0000256" key="3">
    <source>
        <dbReference type="ARBA" id="ARBA00022448"/>
    </source>
</evidence>
<dbReference type="PANTHER" id="PTHR31752:SF58">
    <property type="entry name" value="AUXIN EFFLUX CARRIER COMPONENT"/>
    <property type="match status" value="1"/>
</dbReference>
<comment type="subcellular location">
    <subcellularLocation>
        <location evidence="1">Membrane</location>
        <topology evidence="1">Multi-pass membrane protein</topology>
    </subcellularLocation>
</comment>
<dbReference type="AlphaFoldDB" id="A0A2T7EUE1"/>
<proteinExistence type="inferred from homology"/>
<evidence type="ECO:0000256" key="4">
    <source>
        <dbReference type="ARBA" id="ARBA00022692"/>
    </source>
</evidence>
<dbReference type="GO" id="GO:0005783">
    <property type="term" value="C:endoplasmic reticulum"/>
    <property type="evidence" value="ECO:0007669"/>
    <property type="project" value="TreeGrafter"/>
</dbReference>
<evidence type="ECO:0000313" key="10">
    <source>
        <dbReference type="Proteomes" id="UP000244336"/>
    </source>
</evidence>
<dbReference type="GO" id="GO:0009734">
    <property type="term" value="P:auxin-activated signaling pathway"/>
    <property type="evidence" value="ECO:0007669"/>
    <property type="project" value="UniProtKB-KW"/>
</dbReference>
<feature type="transmembrane region" description="Helical" evidence="8">
    <location>
        <begin position="72"/>
        <end position="92"/>
    </location>
</feature>
<name>A0A2T7EUE1_9POAL</name>
<dbReference type="Pfam" id="PF03547">
    <property type="entry name" value="Mem_trans"/>
    <property type="match status" value="1"/>
</dbReference>
<feature type="transmembrane region" description="Helical" evidence="8">
    <location>
        <begin position="40"/>
        <end position="60"/>
    </location>
</feature>
<evidence type="ECO:0000256" key="1">
    <source>
        <dbReference type="ARBA" id="ARBA00004141"/>
    </source>
</evidence>
<evidence type="ECO:0000256" key="8">
    <source>
        <dbReference type="SAM" id="Phobius"/>
    </source>
</evidence>
<keyword evidence="3" id="KW-0813">Transport</keyword>
<feature type="transmembrane region" description="Helical" evidence="8">
    <location>
        <begin position="308"/>
        <end position="329"/>
    </location>
</feature>
<keyword evidence="5 8" id="KW-1133">Transmembrane helix</keyword>
<feature type="transmembrane region" description="Helical" evidence="8">
    <location>
        <begin position="148"/>
        <end position="167"/>
    </location>
</feature>
<accession>A0A2T7EUE1</accession>
<evidence type="ECO:0000256" key="7">
    <source>
        <dbReference type="ARBA" id="ARBA00023294"/>
    </source>
</evidence>
<dbReference type="GO" id="GO:0010329">
    <property type="term" value="F:auxin efflux transmembrane transporter activity"/>
    <property type="evidence" value="ECO:0007669"/>
    <property type="project" value="TreeGrafter"/>
</dbReference>